<accession>A0ABS2L214</accession>
<dbReference type="Gene3D" id="3.90.80.10">
    <property type="entry name" value="Inorganic pyrophosphatase"/>
    <property type="match status" value="1"/>
</dbReference>
<keyword evidence="7" id="KW-1185">Reference proteome</keyword>
<comment type="function">
    <text evidence="5">Catalyzes the hydrolysis of inorganic pyrophosphate (PPi) forming two phosphate ions.</text>
</comment>
<feature type="binding site" evidence="5">
    <location>
        <position position="90"/>
    </location>
    <ligand>
        <name>Mg(2+)</name>
        <dbReference type="ChEBI" id="CHEBI:18420"/>
        <label>1</label>
    </ligand>
</feature>
<evidence type="ECO:0000256" key="3">
    <source>
        <dbReference type="ARBA" id="ARBA00022801"/>
    </source>
</evidence>
<reference evidence="6 7" key="1">
    <citation type="submission" date="2021-01" db="EMBL/GenBank/DDBJ databases">
        <title>Sequencing the genomes of 1000 actinobacteria strains.</title>
        <authorList>
            <person name="Klenk H.-P."/>
        </authorList>
    </citation>
    <scope>NUCLEOTIDE SEQUENCE [LARGE SCALE GENOMIC DNA]</scope>
    <source>
        <strain evidence="6 7">DSM 13057</strain>
    </source>
</reference>
<evidence type="ECO:0000256" key="4">
    <source>
        <dbReference type="ARBA" id="ARBA00022842"/>
    </source>
</evidence>
<dbReference type="InterPro" id="IPR036649">
    <property type="entry name" value="Pyrophosphatase_sf"/>
</dbReference>
<feature type="binding site" evidence="5">
    <location>
        <position position="53"/>
    </location>
    <ligand>
        <name>Mg(2+)</name>
        <dbReference type="ChEBI" id="CHEBI:18420"/>
        <label>1</label>
    </ligand>
</feature>
<evidence type="ECO:0000313" key="7">
    <source>
        <dbReference type="Proteomes" id="UP000776164"/>
    </source>
</evidence>
<evidence type="ECO:0000256" key="2">
    <source>
        <dbReference type="ARBA" id="ARBA00022723"/>
    </source>
</evidence>
<feature type="active site" description="Proton acceptor" evidence="5">
    <location>
        <position position="90"/>
    </location>
</feature>
<dbReference type="CDD" id="cd00412">
    <property type="entry name" value="pyrophosphatase"/>
    <property type="match status" value="1"/>
</dbReference>
<feature type="binding site" evidence="5">
    <location>
        <position position="127"/>
    </location>
    <ligand>
        <name>substrate</name>
    </ligand>
</feature>
<organism evidence="6 7">
    <name type="scientific">Subtercola frigoramans</name>
    <dbReference type="NCBI Taxonomy" id="120298"/>
    <lineage>
        <taxon>Bacteria</taxon>
        <taxon>Bacillati</taxon>
        <taxon>Actinomycetota</taxon>
        <taxon>Actinomycetes</taxon>
        <taxon>Micrococcales</taxon>
        <taxon>Microbacteriaceae</taxon>
        <taxon>Subtercola</taxon>
    </lineage>
</organism>
<keyword evidence="2 5" id="KW-0479">Metal-binding</keyword>
<feature type="binding site" evidence="5">
    <location>
        <position position="90"/>
    </location>
    <ligand>
        <name>Mg(2+)</name>
        <dbReference type="ChEBI" id="CHEBI:18420"/>
        <label>3</label>
    </ligand>
</feature>
<dbReference type="HAMAP" id="MF_00209">
    <property type="entry name" value="Inorganic_PPase"/>
    <property type="match status" value="1"/>
</dbReference>
<comment type="subcellular location">
    <subcellularLocation>
        <location evidence="5">Cytoplasm</location>
    </subcellularLocation>
</comment>
<evidence type="ECO:0000313" key="6">
    <source>
        <dbReference type="EMBL" id="MBM7471130.1"/>
    </source>
</evidence>
<keyword evidence="4 5" id="KW-0460">Magnesium</keyword>
<dbReference type="EC" id="3.6.1.1" evidence="5"/>
<name>A0ABS2L214_9MICO</name>
<comment type="catalytic activity">
    <reaction evidence="5">
        <text>diphosphate + H2O = 2 phosphate + H(+)</text>
        <dbReference type="Rhea" id="RHEA:24576"/>
        <dbReference type="ChEBI" id="CHEBI:15377"/>
        <dbReference type="ChEBI" id="CHEBI:15378"/>
        <dbReference type="ChEBI" id="CHEBI:33019"/>
        <dbReference type="ChEBI" id="CHEBI:43474"/>
        <dbReference type="EC" id="3.6.1.1"/>
    </reaction>
</comment>
<gene>
    <name evidence="5" type="primary">ppa</name>
    <name evidence="6" type="ORF">JOE66_000764</name>
</gene>
<feature type="binding site" evidence="5">
    <location>
        <position position="9"/>
    </location>
    <ligand>
        <name>Mg(2+)</name>
        <dbReference type="ChEBI" id="CHEBI:18420"/>
        <label>2</label>
    </ligand>
</feature>
<dbReference type="Pfam" id="PF00719">
    <property type="entry name" value="Pyrophosphatase"/>
    <property type="match status" value="1"/>
</dbReference>
<comment type="cofactor">
    <cofactor evidence="1 5">
        <name>Mg(2+)</name>
        <dbReference type="ChEBI" id="CHEBI:18420"/>
    </cofactor>
</comment>
<dbReference type="PROSITE" id="PS00387">
    <property type="entry name" value="PPASE"/>
    <property type="match status" value="1"/>
</dbReference>
<evidence type="ECO:0000256" key="1">
    <source>
        <dbReference type="ARBA" id="ARBA00001946"/>
    </source>
</evidence>
<dbReference type="Proteomes" id="UP000776164">
    <property type="component" value="Unassembled WGS sequence"/>
</dbReference>
<dbReference type="SUPFAM" id="SSF50324">
    <property type="entry name" value="Inorganic pyrophosphatase"/>
    <property type="match status" value="1"/>
</dbReference>
<comment type="subunit">
    <text evidence="5">Homohexamer.</text>
</comment>
<dbReference type="InterPro" id="IPR008162">
    <property type="entry name" value="Pyrophosphatase"/>
</dbReference>
<evidence type="ECO:0000256" key="5">
    <source>
        <dbReference type="HAMAP-Rule" id="MF_00209"/>
    </source>
</evidence>
<feature type="binding site" evidence="5">
    <location>
        <position position="31"/>
    </location>
    <ligand>
        <name>substrate</name>
    </ligand>
</feature>
<feature type="binding site" evidence="5">
    <location>
        <position position="43"/>
    </location>
    <ligand>
        <name>substrate</name>
    </ligand>
</feature>
<dbReference type="PANTHER" id="PTHR10286">
    <property type="entry name" value="INORGANIC PYROPHOSPHATASE"/>
    <property type="match status" value="1"/>
</dbReference>
<comment type="similarity">
    <text evidence="5">Belongs to the PPase family.</text>
</comment>
<proteinExistence type="inferred from homology"/>
<comment type="caution">
    <text evidence="6">The sequence shown here is derived from an EMBL/GenBank/DDBJ whole genome shotgun (WGS) entry which is preliminary data.</text>
</comment>
<feature type="binding site" evidence="5">
    <location>
        <position position="85"/>
    </location>
    <ligand>
        <name>Mg(2+)</name>
        <dbReference type="ChEBI" id="CHEBI:18420"/>
        <label>3</label>
    </ligand>
</feature>
<keyword evidence="3 5" id="KW-0378">Hydrolase</keyword>
<keyword evidence="5" id="KW-0963">Cytoplasm</keyword>
<feature type="binding site" evidence="5">
    <location>
        <position position="17"/>
    </location>
    <ligand>
        <name>substrate</name>
    </ligand>
</feature>
<protein>
    <recommendedName>
        <fullName evidence="5">Inorganic pyrophosphatase</fullName>
        <ecNumber evidence="5">3.6.1.1</ecNumber>
    </recommendedName>
    <alternativeName>
        <fullName evidence="5">Pyrophosphate phospho-hydrolase</fullName>
        <shortName evidence="5">PPase</shortName>
    </alternativeName>
</protein>
<dbReference type="EMBL" id="JAFBBU010000001">
    <property type="protein sequence ID" value="MBM7471130.1"/>
    <property type="molecule type" value="Genomic_DNA"/>
</dbReference>
<sequence length="164" mass="18237">MGTYDAVIEIPKGSRNKYEVDHETGRVYLDRVLFTTFVYPTDYGFFENTLGLDGDPVDVLVLLEYPVYPGVGLKVRPVAVFNMSDEAGIDSKVIAVPAKDPRWAGIQDLDDLSTQLRAEIEHFFEHYKDLEPGKWVKTEGWGSAADAETIVQNGITKLAAEGSH</sequence>
<dbReference type="GO" id="GO:0004427">
    <property type="term" value="F:inorganic diphosphate phosphatase activity"/>
    <property type="evidence" value="ECO:0007669"/>
    <property type="project" value="UniProtKB-EC"/>
</dbReference>
<feature type="binding site" evidence="5">
    <location>
        <position position="58"/>
    </location>
    <ligand>
        <name>Mg(2+)</name>
        <dbReference type="ChEBI" id="CHEBI:18420"/>
        <label>2</label>
    </ligand>
</feature>
<feature type="binding site" evidence="5">
    <location>
        <position position="58"/>
    </location>
    <ligand>
        <name>Mg(2+)</name>
        <dbReference type="ChEBI" id="CHEBI:18420"/>
        <label>1</label>
    </ligand>
</feature>
<dbReference type="RefSeq" id="WP_205106912.1">
    <property type="nucleotide sequence ID" value="NZ_BAAAHT010000017.1"/>
</dbReference>